<dbReference type="GO" id="GO:0005884">
    <property type="term" value="C:actin filament"/>
    <property type="evidence" value="ECO:0007669"/>
    <property type="project" value="EnsemblFungi"/>
</dbReference>
<evidence type="ECO:0000313" key="5">
    <source>
        <dbReference type="Proteomes" id="UP000094285"/>
    </source>
</evidence>
<dbReference type="PROSITE" id="PS50082">
    <property type="entry name" value="WD_REPEATS_2"/>
    <property type="match status" value="5"/>
</dbReference>
<dbReference type="SMART" id="SM00320">
    <property type="entry name" value="WD40"/>
    <property type="match status" value="9"/>
</dbReference>
<evidence type="ECO:0000313" key="4">
    <source>
        <dbReference type="EMBL" id="ODV77909.1"/>
    </source>
</evidence>
<dbReference type="RefSeq" id="XP_020063031.1">
    <property type="nucleotide sequence ID" value="XM_020207925.1"/>
</dbReference>
<evidence type="ECO:0000256" key="3">
    <source>
        <dbReference type="PROSITE-ProRule" id="PRU00221"/>
    </source>
</evidence>
<feature type="repeat" description="WD" evidence="3">
    <location>
        <begin position="200"/>
        <end position="241"/>
    </location>
</feature>
<proteinExistence type="predicted"/>
<name>A0A1E4SEF8_9ASCO</name>
<reference evidence="5" key="1">
    <citation type="submission" date="2016-05" db="EMBL/GenBank/DDBJ databases">
        <title>Comparative genomics of biotechnologically important yeasts.</title>
        <authorList>
            <consortium name="DOE Joint Genome Institute"/>
            <person name="Riley R."/>
            <person name="Haridas S."/>
            <person name="Wolfe K.H."/>
            <person name="Lopes M.R."/>
            <person name="Hittinger C.T."/>
            <person name="Goker M."/>
            <person name="Salamov A."/>
            <person name="Wisecaver J."/>
            <person name="Long T.M."/>
            <person name="Aerts A.L."/>
            <person name="Barry K."/>
            <person name="Choi C."/>
            <person name="Clum A."/>
            <person name="Coughlan A.Y."/>
            <person name="Deshpande S."/>
            <person name="Douglass A.P."/>
            <person name="Hanson S.J."/>
            <person name="Klenk H.-P."/>
            <person name="Labutti K."/>
            <person name="Lapidus A."/>
            <person name="Lindquist E."/>
            <person name="Lipzen A."/>
            <person name="Meier-Kolthoff J.P."/>
            <person name="Ohm R.A."/>
            <person name="Otillar R.P."/>
            <person name="Pangilinan J."/>
            <person name="Peng Y."/>
            <person name="Rokas A."/>
            <person name="Rosa C.A."/>
            <person name="Scheuner C."/>
            <person name="Sibirny A.A."/>
            <person name="Slot J.C."/>
            <person name="Stielow J.B."/>
            <person name="Sun H."/>
            <person name="Kurtzman C.P."/>
            <person name="Blackwell M."/>
            <person name="Grigoriev I.V."/>
            <person name="Jeffries T.W."/>
        </authorList>
    </citation>
    <scope>NUCLEOTIDE SEQUENCE [LARGE SCALE GENOMIC DNA]</scope>
    <source>
        <strain evidence="5">NRRL Y-17324</strain>
    </source>
</reference>
<evidence type="ECO:0000256" key="2">
    <source>
        <dbReference type="ARBA" id="ARBA00022737"/>
    </source>
</evidence>
<gene>
    <name evidence="4" type="ORF">CANTADRAFT_26904</name>
</gene>
<protein>
    <submittedName>
        <fullName evidence="4">WD40 repeat-like protein</fullName>
    </submittedName>
</protein>
<dbReference type="PANTHER" id="PTHR19856">
    <property type="entry name" value="WD-REPEATCONTAINING PROTEIN WDR1"/>
    <property type="match status" value="1"/>
</dbReference>
<dbReference type="STRING" id="984487.A0A1E4SEF8"/>
<feature type="repeat" description="WD" evidence="3">
    <location>
        <begin position="243"/>
        <end position="284"/>
    </location>
</feature>
<feature type="repeat" description="WD" evidence="3">
    <location>
        <begin position="532"/>
        <end position="573"/>
    </location>
</feature>
<dbReference type="InterPro" id="IPR036322">
    <property type="entry name" value="WD40_repeat_dom_sf"/>
</dbReference>
<dbReference type="FunFam" id="2.130.10.10:FF:000102">
    <property type="entry name" value="Actin-interacting protein 1"/>
    <property type="match status" value="1"/>
</dbReference>
<dbReference type="InterPro" id="IPR015943">
    <property type="entry name" value="WD40/YVTN_repeat-like_dom_sf"/>
</dbReference>
<dbReference type="InterPro" id="IPR001680">
    <property type="entry name" value="WD40_rpt"/>
</dbReference>
<dbReference type="OrthoDB" id="2306at2759"/>
<dbReference type="GO" id="GO:0051016">
    <property type="term" value="P:barbed-end actin filament capping"/>
    <property type="evidence" value="ECO:0007669"/>
    <property type="project" value="EnsemblFungi"/>
</dbReference>
<dbReference type="CDD" id="cd00200">
    <property type="entry name" value="WD40"/>
    <property type="match status" value="1"/>
</dbReference>
<feature type="repeat" description="WD" evidence="3">
    <location>
        <begin position="330"/>
        <end position="361"/>
    </location>
</feature>
<organism evidence="4 5">
    <name type="scientific">Suhomyces tanzawaensis NRRL Y-17324</name>
    <dbReference type="NCBI Taxonomy" id="984487"/>
    <lineage>
        <taxon>Eukaryota</taxon>
        <taxon>Fungi</taxon>
        <taxon>Dikarya</taxon>
        <taxon>Ascomycota</taxon>
        <taxon>Saccharomycotina</taxon>
        <taxon>Pichiomycetes</taxon>
        <taxon>Debaryomycetaceae</taxon>
        <taxon>Suhomyces</taxon>
    </lineage>
</organism>
<feature type="repeat" description="WD" evidence="3">
    <location>
        <begin position="56"/>
        <end position="89"/>
    </location>
</feature>
<dbReference type="SUPFAM" id="SSF50978">
    <property type="entry name" value="WD40 repeat-like"/>
    <property type="match status" value="2"/>
</dbReference>
<dbReference type="GO" id="GO:0030042">
    <property type="term" value="P:actin filament depolymerization"/>
    <property type="evidence" value="ECO:0007669"/>
    <property type="project" value="EnsemblFungi"/>
</dbReference>
<dbReference type="Gene3D" id="2.130.10.10">
    <property type="entry name" value="YVTN repeat-like/Quinoprotein amine dehydrogenase"/>
    <property type="match status" value="2"/>
</dbReference>
<dbReference type="Proteomes" id="UP000094285">
    <property type="component" value="Unassembled WGS sequence"/>
</dbReference>
<sequence length="617" mass="67016">MTITPSVLYPPQPSTTRAQTLHLSYDPIHNRIAYPNGKSIVVRLVDPESSAPAKQFTKHIHATTVATFAPSGNYIASGDESGQVKIWDVAVVGGPGATDVSPFEQPNIKSEFQILSGPIKSIAWDADSARIIAVGQGKDKFGHCFSWDSGNSIGEIQGHSSSINAVAIKPQRPYRAATVSDDKALVFFHGPPFKFEKSVRDNHTNTIRDVKFSPDGKWLVSAGSDRSIVIYDGKTAEYQNKIENAHQGGIFSISWFKDSSGFVTASADGTIKSWDAETLKETNTYVVNSQGGVENQQVGVVVANDYIISLSFNGNLNYFEKGAATPSKVIPGHQSALTSLKLIDSTLYTGGSDGSLYHWNLAKDTVPTPLGDSKTGHSNYVVDILKDGDEIVTTGWDDTLKVWKNNEVIKSVKLSGQPKQVVNGKNLVVLYESKIQVFSSELQEISSVDLGFNSNSLALVSDKVLVTNNTTNTIEEFLVDGLTKGSVKYPQLRSPPSLIRVSPDGKYAAVADTTGKYTVYNTSDASVVTTRWAFHTSRVYDSKWTPDSKFVISGGLDGGLFLYSINKPSKVLKFPLAHQTGISGVEWTKYDEDSGEFVTVGLDGVVKTWKVDLKAYK</sequence>
<dbReference type="GO" id="GO:0003786">
    <property type="term" value="F:actin lateral binding"/>
    <property type="evidence" value="ECO:0007669"/>
    <property type="project" value="EnsemblFungi"/>
</dbReference>
<keyword evidence="1 3" id="KW-0853">WD repeat</keyword>
<dbReference type="GO" id="GO:0030479">
    <property type="term" value="C:actin cortical patch"/>
    <property type="evidence" value="ECO:0007669"/>
    <property type="project" value="EnsemblFungi"/>
</dbReference>
<accession>A0A1E4SEF8</accession>
<dbReference type="GO" id="GO:0032466">
    <property type="term" value="P:negative regulation of cytokinesis"/>
    <property type="evidence" value="ECO:0007669"/>
    <property type="project" value="EnsemblFungi"/>
</dbReference>
<evidence type="ECO:0000256" key="1">
    <source>
        <dbReference type="ARBA" id="ARBA00022574"/>
    </source>
</evidence>
<dbReference type="EMBL" id="KV453914">
    <property type="protein sequence ID" value="ODV77909.1"/>
    <property type="molecule type" value="Genomic_DNA"/>
</dbReference>
<dbReference type="PANTHER" id="PTHR19856:SF0">
    <property type="entry name" value="WD REPEAT-CONTAINING PROTEIN 1"/>
    <property type="match status" value="1"/>
</dbReference>
<dbReference type="AlphaFoldDB" id="A0A1E4SEF8"/>
<dbReference type="GO" id="GO:0051014">
    <property type="term" value="P:actin filament severing"/>
    <property type="evidence" value="ECO:0007669"/>
    <property type="project" value="EnsemblFungi"/>
</dbReference>
<keyword evidence="5" id="KW-1185">Reference proteome</keyword>
<dbReference type="PROSITE" id="PS50294">
    <property type="entry name" value="WD_REPEATS_REGION"/>
    <property type="match status" value="3"/>
</dbReference>
<dbReference type="GeneID" id="30982062"/>
<keyword evidence="2" id="KW-0677">Repeat</keyword>
<dbReference type="Pfam" id="PF00400">
    <property type="entry name" value="WD40"/>
    <property type="match status" value="7"/>
</dbReference>